<dbReference type="EMBL" id="CAMXCT010003166">
    <property type="protein sequence ID" value="CAI4002826.1"/>
    <property type="molecule type" value="Genomic_DNA"/>
</dbReference>
<evidence type="ECO:0000256" key="1">
    <source>
        <dbReference type="SAM" id="MobiDB-lite"/>
    </source>
</evidence>
<dbReference type="OrthoDB" id="430380at2759"/>
<name>A0A9P1D4P7_9DINO</name>
<dbReference type="GO" id="GO:0042262">
    <property type="term" value="P:DNA protection"/>
    <property type="evidence" value="ECO:0007669"/>
    <property type="project" value="TreeGrafter"/>
</dbReference>
<dbReference type="Pfam" id="PF12643">
    <property type="entry name" value="MazG-like"/>
    <property type="match status" value="1"/>
</dbReference>
<evidence type="ECO:0000313" key="4">
    <source>
        <dbReference type="Proteomes" id="UP001152797"/>
    </source>
</evidence>
<reference evidence="3 4" key="2">
    <citation type="submission" date="2024-05" db="EMBL/GenBank/DDBJ databases">
        <authorList>
            <person name="Chen Y."/>
            <person name="Shah S."/>
            <person name="Dougan E. K."/>
            <person name="Thang M."/>
            <person name="Chan C."/>
        </authorList>
    </citation>
    <scope>NUCLEOTIDE SEQUENCE [LARGE SCALE GENOMIC DNA]</scope>
</reference>
<dbReference type="CDD" id="cd11537">
    <property type="entry name" value="NTP-PPase_RS21-C6_like"/>
    <property type="match status" value="1"/>
</dbReference>
<dbReference type="GO" id="GO:0047840">
    <property type="term" value="F:dCTP diphosphatase activity"/>
    <property type="evidence" value="ECO:0007669"/>
    <property type="project" value="TreeGrafter"/>
</dbReference>
<evidence type="ECO:0000313" key="2">
    <source>
        <dbReference type="EMBL" id="CAI4002826.1"/>
    </source>
</evidence>
<dbReference type="GO" id="GO:0006253">
    <property type="term" value="P:dCTP catabolic process"/>
    <property type="evidence" value="ECO:0007669"/>
    <property type="project" value="TreeGrafter"/>
</dbReference>
<sequence length="199" mass="21983">MASNGESDSSTEVITALTKQLGVDAAVVERIFRAGVCHAETMSKRRRVGEHPSDSRPNESKEEGSQATPAMFSEGISLEQLRIELAEFAKERDWDQFHAPRNLALALVGEVGELCECFQWKGEVEEGLPGWSEKHRTALKQEVADVFLYLIRLSHKCHIDLPKAALEKLAVNAAKYPAGLVRGSSRKYTEYTVPAGQEG</sequence>
<reference evidence="2" key="1">
    <citation type="submission" date="2022-10" db="EMBL/GenBank/DDBJ databases">
        <authorList>
            <person name="Chen Y."/>
            <person name="Dougan E. K."/>
            <person name="Chan C."/>
            <person name="Rhodes N."/>
            <person name="Thang M."/>
        </authorList>
    </citation>
    <scope>NUCLEOTIDE SEQUENCE</scope>
</reference>
<dbReference type="PANTHER" id="PTHR46523">
    <property type="entry name" value="DCTP PYROPHOSPHATASE 1"/>
    <property type="match status" value="1"/>
</dbReference>
<dbReference type="PANTHER" id="PTHR46523:SF1">
    <property type="entry name" value="DCTP PYROPHOSPHATASE 1"/>
    <property type="match status" value="1"/>
</dbReference>
<dbReference type="Gene3D" id="1.10.287.1080">
    <property type="entry name" value="MazG-like"/>
    <property type="match status" value="1"/>
</dbReference>
<dbReference type="AlphaFoldDB" id="A0A9P1D4P7"/>
<proteinExistence type="predicted"/>
<protein>
    <submittedName>
        <fullName evidence="3">dCTP pyrophosphatase 1</fullName>
    </submittedName>
</protein>
<dbReference type="Proteomes" id="UP001152797">
    <property type="component" value="Unassembled WGS sequence"/>
</dbReference>
<comment type="caution">
    <text evidence="2">The sequence shown here is derived from an EMBL/GenBank/DDBJ whole genome shotgun (WGS) entry which is preliminary data.</text>
</comment>
<evidence type="ECO:0000313" key="3">
    <source>
        <dbReference type="EMBL" id="CAL4790138.1"/>
    </source>
</evidence>
<dbReference type="EMBL" id="CAMXCT030003166">
    <property type="protein sequence ID" value="CAL4790138.1"/>
    <property type="molecule type" value="Genomic_DNA"/>
</dbReference>
<gene>
    <name evidence="2" type="ORF">C1SCF055_LOCUS28743</name>
</gene>
<keyword evidence="4" id="KW-1185">Reference proteome</keyword>
<dbReference type="GO" id="GO:0005829">
    <property type="term" value="C:cytosol"/>
    <property type="evidence" value="ECO:0007669"/>
    <property type="project" value="TreeGrafter"/>
</dbReference>
<feature type="region of interest" description="Disordered" evidence="1">
    <location>
        <begin position="43"/>
        <end position="69"/>
    </location>
</feature>
<feature type="compositionally biased region" description="Basic and acidic residues" evidence="1">
    <location>
        <begin position="49"/>
        <end position="64"/>
    </location>
</feature>
<dbReference type="InterPro" id="IPR052555">
    <property type="entry name" value="dCTP_Pyrophosphatase"/>
</dbReference>
<dbReference type="InterPro" id="IPR025984">
    <property type="entry name" value="DCTPP"/>
</dbReference>
<dbReference type="SUPFAM" id="SSF101386">
    <property type="entry name" value="all-alpha NTP pyrophosphatases"/>
    <property type="match status" value="1"/>
</dbReference>
<organism evidence="2">
    <name type="scientific">Cladocopium goreaui</name>
    <dbReference type="NCBI Taxonomy" id="2562237"/>
    <lineage>
        <taxon>Eukaryota</taxon>
        <taxon>Sar</taxon>
        <taxon>Alveolata</taxon>
        <taxon>Dinophyceae</taxon>
        <taxon>Suessiales</taxon>
        <taxon>Symbiodiniaceae</taxon>
        <taxon>Cladocopium</taxon>
    </lineage>
</organism>
<accession>A0A9P1D4P7</accession>
<dbReference type="EMBL" id="CAMXCT020003166">
    <property type="protein sequence ID" value="CAL1156201.1"/>
    <property type="molecule type" value="Genomic_DNA"/>
</dbReference>